<gene>
    <name evidence="1" type="ORF">AGERDE_LOCUS8587</name>
</gene>
<organism evidence="1 2">
    <name type="scientific">Ambispora gerdemannii</name>
    <dbReference type="NCBI Taxonomy" id="144530"/>
    <lineage>
        <taxon>Eukaryota</taxon>
        <taxon>Fungi</taxon>
        <taxon>Fungi incertae sedis</taxon>
        <taxon>Mucoromycota</taxon>
        <taxon>Glomeromycotina</taxon>
        <taxon>Glomeromycetes</taxon>
        <taxon>Archaeosporales</taxon>
        <taxon>Ambisporaceae</taxon>
        <taxon>Ambispora</taxon>
    </lineage>
</organism>
<protein>
    <submittedName>
        <fullName evidence="1">282_t:CDS:1</fullName>
    </submittedName>
</protein>
<sequence>MLANIGDEHVSIIHAFQHQELTIQTETDRIQELFEVIAEYAKNISSLEILLKNASAPFLQTITSLQNLQLLIPRSIFFELLDSLSDDFWIELSKQWIQI</sequence>
<keyword evidence="2" id="KW-1185">Reference proteome</keyword>
<comment type="caution">
    <text evidence="1">The sequence shown here is derived from an EMBL/GenBank/DDBJ whole genome shotgun (WGS) entry which is preliminary data.</text>
</comment>
<reference evidence="1" key="1">
    <citation type="submission" date="2021-06" db="EMBL/GenBank/DDBJ databases">
        <authorList>
            <person name="Kallberg Y."/>
            <person name="Tangrot J."/>
            <person name="Rosling A."/>
        </authorList>
    </citation>
    <scope>NUCLEOTIDE SEQUENCE</scope>
    <source>
        <strain evidence="1">MT106</strain>
    </source>
</reference>
<accession>A0A9N9C4P5</accession>
<dbReference type="Proteomes" id="UP000789831">
    <property type="component" value="Unassembled WGS sequence"/>
</dbReference>
<name>A0A9N9C4P5_9GLOM</name>
<evidence type="ECO:0000313" key="1">
    <source>
        <dbReference type="EMBL" id="CAG8590603.1"/>
    </source>
</evidence>
<evidence type="ECO:0000313" key="2">
    <source>
        <dbReference type="Proteomes" id="UP000789831"/>
    </source>
</evidence>
<proteinExistence type="predicted"/>
<dbReference type="AlphaFoldDB" id="A0A9N9C4P5"/>
<dbReference type="EMBL" id="CAJVPL010001865">
    <property type="protein sequence ID" value="CAG8590603.1"/>
    <property type="molecule type" value="Genomic_DNA"/>
</dbReference>